<evidence type="ECO:0000313" key="6">
    <source>
        <dbReference type="Proteomes" id="UP001364211"/>
    </source>
</evidence>
<accession>A0ABU8T533</accession>
<dbReference type="InterPro" id="IPR050682">
    <property type="entry name" value="ModA/WtpA"/>
</dbReference>
<name>A0ABU8T533_9PSEU</name>
<keyword evidence="6" id="KW-1185">Reference proteome</keyword>
<dbReference type="PIRSF" id="PIRSF004846">
    <property type="entry name" value="ModA"/>
    <property type="match status" value="1"/>
</dbReference>
<evidence type="ECO:0000256" key="3">
    <source>
        <dbReference type="ARBA" id="ARBA00022729"/>
    </source>
</evidence>
<evidence type="ECO:0000313" key="5">
    <source>
        <dbReference type="EMBL" id="MEJ8279061.1"/>
    </source>
</evidence>
<dbReference type="RefSeq" id="WP_340287960.1">
    <property type="nucleotide sequence ID" value="NZ_JBBJUP010000006.1"/>
</dbReference>
<feature type="chain" id="PRO_5045963000" evidence="4">
    <location>
        <begin position="24"/>
        <end position="266"/>
    </location>
</feature>
<dbReference type="Gene3D" id="3.40.190.10">
    <property type="entry name" value="Periplasmic binding protein-like II"/>
    <property type="match status" value="2"/>
</dbReference>
<sequence>MRIRGRGRAAGVALAATALVALAGCGGGSGGSGAAQPSGQAQGGTLTVFAAASLTGTFGELEKRFEAANPGTDVTLNFAGSSTLAQQIDQGAPADVFASADQNNMKKVTDAGNAQGEPQIFATNTLQIAVGPDNPKQIASLQDLTKPGLRTVVCAPQVPCGAATQKVEQAAGVDITPVSEEQDVKAVLQKVTTGNADAGLVYRTDVAASNGQARGVDVPQASQAVNQYPIAVLKNARDADLARRWVEFVTGDEGRQVLTAAGFGTP</sequence>
<dbReference type="Proteomes" id="UP001364211">
    <property type="component" value="Unassembled WGS sequence"/>
</dbReference>
<dbReference type="InterPro" id="IPR005950">
    <property type="entry name" value="ModA"/>
</dbReference>
<comment type="caution">
    <text evidence="5">The sequence shown here is derived from an EMBL/GenBank/DDBJ whole genome shotgun (WGS) entry which is preliminary data.</text>
</comment>
<dbReference type="SUPFAM" id="SSF53850">
    <property type="entry name" value="Periplasmic binding protein-like II"/>
    <property type="match status" value="1"/>
</dbReference>
<evidence type="ECO:0000256" key="1">
    <source>
        <dbReference type="ARBA" id="ARBA00009175"/>
    </source>
</evidence>
<dbReference type="Pfam" id="PF13531">
    <property type="entry name" value="SBP_bac_11"/>
    <property type="match status" value="1"/>
</dbReference>
<evidence type="ECO:0000256" key="4">
    <source>
        <dbReference type="SAM" id="SignalP"/>
    </source>
</evidence>
<keyword evidence="2" id="KW-0479">Metal-binding</keyword>
<protein>
    <submittedName>
        <fullName evidence="5">Molybdate ABC transporter substrate-binding protein</fullName>
    </submittedName>
</protein>
<gene>
    <name evidence="5" type="primary">modA</name>
    <name evidence="5" type="ORF">WJX68_08980</name>
</gene>
<dbReference type="PANTHER" id="PTHR30632:SF0">
    <property type="entry name" value="SULFATE-BINDING PROTEIN"/>
    <property type="match status" value="1"/>
</dbReference>
<dbReference type="PANTHER" id="PTHR30632">
    <property type="entry name" value="MOLYBDATE-BINDING PERIPLASMIC PROTEIN"/>
    <property type="match status" value="1"/>
</dbReference>
<dbReference type="NCBIfam" id="TIGR01256">
    <property type="entry name" value="modA"/>
    <property type="match status" value="1"/>
</dbReference>
<dbReference type="PROSITE" id="PS51257">
    <property type="entry name" value="PROKAR_LIPOPROTEIN"/>
    <property type="match status" value="1"/>
</dbReference>
<dbReference type="CDD" id="cd13538">
    <property type="entry name" value="PBP2_ModA_like_1"/>
    <property type="match status" value="1"/>
</dbReference>
<dbReference type="EMBL" id="JBBJUP010000006">
    <property type="protein sequence ID" value="MEJ8279061.1"/>
    <property type="molecule type" value="Genomic_DNA"/>
</dbReference>
<reference evidence="5 6" key="1">
    <citation type="submission" date="2024-03" db="EMBL/GenBank/DDBJ databases">
        <title>Draft genome sequence of Pseudonocardia sp. DW16-2.</title>
        <authorList>
            <person name="Duangmal K."/>
        </authorList>
    </citation>
    <scope>NUCLEOTIDE SEQUENCE [LARGE SCALE GENOMIC DNA]</scope>
    <source>
        <strain evidence="5 6">DW16-2</strain>
    </source>
</reference>
<keyword evidence="3 4" id="KW-0732">Signal</keyword>
<organism evidence="5 6">
    <name type="scientific">Pseudonocardia spirodelae</name>
    <dbReference type="NCBI Taxonomy" id="3133431"/>
    <lineage>
        <taxon>Bacteria</taxon>
        <taxon>Bacillati</taxon>
        <taxon>Actinomycetota</taxon>
        <taxon>Actinomycetes</taxon>
        <taxon>Pseudonocardiales</taxon>
        <taxon>Pseudonocardiaceae</taxon>
        <taxon>Pseudonocardia</taxon>
    </lineage>
</organism>
<comment type="similarity">
    <text evidence="1">Belongs to the bacterial solute-binding protein ModA family.</text>
</comment>
<proteinExistence type="inferred from homology"/>
<evidence type="ECO:0000256" key="2">
    <source>
        <dbReference type="ARBA" id="ARBA00022723"/>
    </source>
</evidence>
<feature type="signal peptide" evidence="4">
    <location>
        <begin position="1"/>
        <end position="23"/>
    </location>
</feature>